<keyword evidence="1 3" id="KW-0732">Signal</keyword>
<name>A0ABW0AGQ8_9ACTN</name>
<accession>A0ABW0AGQ8</accession>
<keyword evidence="5" id="KW-1185">Reference proteome</keyword>
<evidence type="ECO:0000256" key="3">
    <source>
        <dbReference type="SAM" id="SignalP"/>
    </source>
</evidence>
<dbReference type="InterPro" id="IPR028994">
    <property type="entry name" value="Integrin_alpha_N"/>
</dbReference>
<dbReference type="RefSeq" id="WP_344476304.1">
    <property type="nucleotide sequence ID" value="NZ_BAAASB010000006.1"/>
</dbReference>
<evidence type="ECO:0000313" key="5">
    <source>
        <dbReference type="Proteomes" id="UP001596160"/>
    </source>
</evidence>
<feature type="region of interest" description="Disordered" evidence="2">
    <location>
        <begin position="44"/>
        <end position="69"/>
    </location>
</feature>
<comment type="caution">
    <text evidence="4">The sequence shown here is derived from an EMBL/GenBank/DDBJ whole genome shotgun (WGS) entry which is preliminary data.</text>
</comment>
<evidence type="ECO:0000313" key="4">
    <source>
        <dbReference type="EMBL" id="MFC5151815.1"/>
    </source>
</evidence>
<dbReference type="Pfam" id="PF01839">
    <property type="entry name" value="FG-GAP"/>
    <property type="match status" value="1"/>
</dbReference>
<dbReference type="Gene3D" id="2.130.10.130">
    <property type="entry name" value="Integrin alpha, N-terminal"/>
    <property type="match status" value="1"/>
</dbReference>
<keyword evidence="4" id="KW-0401">Integrin</keyword>
<dbReference type="SUPFAM" id="SSF69318">
    <property type="entry name" value="Integrin alpha N-terminal domain"/>
    <property type="match status" value="1"/>
</dbReference>
<dbReference type="InterPro" id="IPR006311">
    <property type="entry name" value="TAT_signal"/>
</dbReference>
<dbReference type="GO" id="GO:0007229">
    <property type="term" value="P:integrin-mediated signaling pathway"/>
    <property type="evidence" value="ECO:0007669"/>
    <property type="project" value="UniProtKB-KW"/>
</dbReference>
<proteinExistence type="predicted"/>
<reference evidence="5" key="1">
    <citation type="journal article" date="2019" name="Int. J. Syst. Evol. Microbiol.">
        <title>The Global Catalogue of Microorganisms (GCM) 10K type strain sequencing project: providing services to taxonomists for standard genome sequencing and annotation.</title>
        <authorList>
            <consortium name="The Broad Institute Genomics Platform"/>
            <consortium name="The Broad Institute Genome Sequencing Center for Infectious Disease"/>
            <person name="Wu L."/>
            <person name="Ma J."/>
        </authorList>
    </citation>
    <scope>NUCLEOTIDE SEQUENCE [LARGE SCALE GENOMIC DNA]</scope>
    <source>
        <strain evidence="5">PCU 266</strain>
    </source>
</reference>
<dbReference type="PROSITE" id="PS51318">
    <property type="entry name" value="TAT"/>
    <property type="match status" value="1"/>
</dbReference>
<evidence type="ECO:0000256" key="2">
    <source>
        <dbReference type="SAM" id="MobiDB-lite"/>
    </source>
</evidence>
<evidence type="ECO:0000256" key="1">
    <source>
        <dbReference type="ARBA" id="ARBA00022729"/>
    </source>
</evidence>
<dbReference type="InterPro" id="IPR013517">
    <property type="entry name" value="FG-GAP"/>
</dbReference>
<feature type="chain" id="PRO_5045810187" evidence="3">
    <location>
        <begin position="35"/>
        <end position="150"/>
    </location>
</feature>
<dbReference type="Proteomes" id="UP001596160">
    <property type="component" value="Unassembled WGS sequence"/>
</dbReference>
<gene>
    <name evidence="4" type="ORF">ACFPRH_08720</name>
</gene>
<organism evidence="4 5">
    <name type="scientific">Streptomyces amakusaensis</name>
    <dbReference type="NCBI Taxonomy" id="67271"/>
    <lineage>
        <taxon>Bacteria</taxon>
        <taxon>Bacillati</taxon>
        <taxon>Actinomycetota</taxon>
        <taxon>Actinomycetes</taxon>
        <taxon>Kitasatosporales</taxon>
        <taxon>Streptomycetaceae</taxon>
        <taxon>Streptomyces</taxon>
    </lineage>
</organism>
<dbReference type="EMBL" id="JBHSKP010000004">
    <property type="protein sequence ID" value="MFC5151815.1"/>
    <property type="molecule type" value="Genomic_DNA"/>
</dbReference>
<feature type="compositionally biased region" description="Low complexity" evidence="2">
    <location>
        <begin position="44"/>
        <end position="54"/>
    </location>
</feature>
<protein>
    <submittedName>
        <fullName evidence="4">Integrin alpha</fullName>
    </submittedName>
</protein>
<sequence>MNTPSTHRRGAARALGLLAAIAVLGPLAAPAAFAAAPAAQANAQAAPAAPAAPAKKPKGKAQDDFNGDGYQDLAVGSPFATVGGKRPAGHVSVVYGSKSGLNISGTSGTPGKQVLHRGSKGIPGTPADFDYFRFGLGSADFDQDGYRTWW</sequence>
<feature type="signal peptide" evidence="3">
    <location>
        <begin position="1"/>
        <end position="34"/>
    </location>
</feature>